<proteinExistence type="inferred from homology"/>
<name>A0A368BJZ2_9GAMM</name>
<comment type="cofactor">
    <cofactor evidence="5">
        <name>FMN</name>
        <dbReference type="ChEBI" id="CHEBI:58210"/>
    </cofactor>
    <text evidence="5">Binds 1 FMN per subunit.</text>
</comment>
<dbReference type="Pfam" id="PF10590">
    <property type="entry name" value="PNP_phzG_C"/>
    <property type="match status" value="1"/>
</dbReference>
<dbReference type="Proteomes" id="UP000252147">
    <property type="component" value="Unassembled WGS sequence"/>
</dbReference>
<dbReference type="PIRSF" id="PIRSF000190">
    <property type="entry name" value="Pyd_amn-ph_oxd"/>
    <property type="match status" value="1"/>
</dbReference>
<feature type="domain" description="Pyridoxamine 5'-phosphate oxidase N-terminal" evidence="6">
    <location>
        <begin position="31"/>
        <end position="144"/>
    </location>
</feature>
<feature type="domain" description="Pyridoxine 5'-phosphate oxidase dimerisation C-terminal" evidence="7">
    <location>
        <begin position="160"/>
        <end position="198"/>
    </location>
</feature>
<dbReference type="InterPro" id="IPR011576">
    <property type="entry name" value="Pyridox_Oxase_N"/>
</dbReference>
<feature type="binding site" evidence="5">
    <location>
        <begin position="126"/>
        <end position="127"/>
    </location>
    <ligand>
        <name>FMN</name>
        <dbReference type="ChEBI" id="CHEBI:58210"/>
    </ligand>
</feature>
<feature type="binding site" evidence="5">
    <location>
        <position position="91"/>
    </location>
    <ligand>
        <name>FMN</name>
        <dbReference type="ChEBI" id="CHEBI:58210"/>
    </ligand>
</feature>
<dbReference type="Pfam" id="PF01243">
    <property type="entry name" value="PNPOx_N"/>
    <property type="match status" value="1"/>
</dbReference>
<evidence type="ECO:0000313" key="9">
    <source>
        <dbReference type="Proteomes" id="UP000252147"/>
    </source>
</evidence>
<feature type="binding site" evidence="5">
    <location>
        <position position="173"/>
    </location>
    <ligand>
        <name>FMN</name>
        <dbReference type="ChEBI" id="CHEBI:58210"/>
    </ligand>
</feature>
<reference evidence="8 9" key="1">
    <citation type="journal article" date="2018" name="Microbiome">
        <title>Fine metagenomic profile of the Mediterranean stratified and mixed water columns revealed by assembly and recruitment.</title>
        <authorList>
            <person name="Haro-Moreno J.M."/>
            <person name="Lopez-Perez M."/>
            <person name="De La Torre J.R."/>
            <person name="Picazo A."/>
            <person name="Camacho A."/>
            <person name="Rodriguez-Valera F."/>
        </authorList>
    </citation>
    <scope>NUCLEOTIDE SEQUENCE [LARGE SCALE GENOMIC DNA]</scope>
    <source>
        <strain evidence="8">MED-G83</strain>
    </source>
</reference>
<dbReference type="InterPro" id="IPR012349">
    <property type="entry name" value="Split_barrel_FMN-bd"/>
</dbReference>
<evidence type="ECO:0000256" key="3">
    <source>
        <dbReference type="ARBA" id="ARBA00022643"/>
    </source>
</evidence>
<comment type="similarity">
    <text evidence="1">Belongs to the pyridoxamine 5'-phosphate oxidase family.</text>
</comment>
<comment type="caution">
    <text evidence="8">The sequence shown here is derived from an EMBL/GenBank/DDBJ whole genome shotgun (WGS) entry which is preliminary data.</text>
</comment>
<evidence type="ECO:0000256" key="2">
    <source>
        <dbReference type="ARBA" id="ARBA00022630"/>
    </source>
</evidence>
<dbReference type="SUPFAM" id="SSF50475">
    <property type="entry name" value="FMN-binding split barrel"/>
    <property type="match status" value="1"/>
</dbReference>
<sequence length="200" mass="23302">MQFKNLPNQDPFKKFEDYYQQAEANGQPIAEAGCISSVDADGAPHARYVNFKYFFEDNLIFFSSYSSHKANDFIANDKVAVNFWWAAINVQIRLEGTISKCSEIFSDEHFYGREQGKNIAAIASDQSQPIESYEMLQAKFEQTKSLIESGELEEKRPLDWGGYQIKVSYFEFWEASEERLNYRECYKLSENDWGKFFLQS</sequence>
<feature type="binding site" evidence="5">
    <location>
        <begin position="47"/>
        <end position="52"/>
    </location>
    <ligand>
        <name>FMN</name>
        <dbReference type="ChEBI" id="CHEBI:58210"/>
    </ligand>
</feature>
<dbReference type="EC" id="1.4.3.5" evidence="8"/>
<evidence type="ECO:0000313" key="8">
    <source>
        <dbReference type="EMBL" id="RCL37620.1"/>
    </source>
</evidence>
<dbReference type="PANTHER" id="PTHR10851:SF0">
    <property type="entry name" value="PYRIDOXINE-5'-PHOSPHATE OXIDASE"/>
    <property type="match status" value="1"/>
</dbReference>
<dbReference type="NCBIfam" id="NF004231">
    <property type="entry name" value="PRK05679.1"/>
    <property type="match status" value="1"/>
</dbReference>
<evidence type="ECO:0000259" key="6">
    <source>
        <dbReference type="Pfam" id="PF01243"/>
    </source>
</evidence>
<dbReference type="GO" id="GO:0008615">
    <property type="term" value="P:pyridoxine biosynthetic process"/>
    <property type="evidence" value="ECO:0007669"/>
    <property type="project" value="InterPro"/>
</dbReference>
<dbReference type="AlphaFoldDB" id="A0A368BJZ2"/>
<evidence type="ECO:0000256" key="5">
    <source>
        <dbReference type="PIRSR" id="PIRSR000190-2"/>
    </source>
</evidence>
<gene>
    <name evidence="8" type="primary">pdxH</name>
    <name evidence="8" type="ORF">DBW97_04470</name>
</gene>
<organism evidence="8 9">
    <name type="scientific">SAR86 cluster bacterium</name>
    <dbReference type="NCBI Taxonomy" id="2030880"/>
    <lineage>
        <taxon>Bacteria</taxon>
        <taxon>Pseudomonadati</taxon>
        <taxon>Pseudomonadota</taxon>
        <taxon>Gammaproteobacteria</taxon>
        <taxon>SAR86 cluster</taxon>
    </lineage>
</organism>
<dbReference type="InterPro" id="IPR019576">
    <property type="entry name" value="Pyridoxamine_oxidase_dimer_C"/>
</dbReference>
<accession>A0A368BJZ2</accession>
<keyword evidence="4 8" id="KW-0560">Oxidoreductase</keyword>
<evidence type="ECO:0000259" key="7">
    <source>
        <dbReference type="Pfam" id="PF10590"/>
    </source>
</evidence>
<evidence type="ECO:0000256" key="1">
    <source>
        <dbReference type="ARBA" id="ARBA00007301"/>
    </source>
</evidence>
<feature type="binding site" evidence="5">
    <location>
        <position position="69"/>
    </location>
    <ligand>
        <name>FMN</name>
        <dbReference type="ChEBI" id="CHEBI:58210"/>
    </ligand>
</feature>
<dbReference type="InterPro" id="IPR000659">
    <property type="entry name" value="Pyridox_Oxase"/>
</dbReference>
<dbReference type="GO" id="GO:0004733">
    <property type="term" value="F:pyridoxamine phosphate oxidase activity"/>
    <property type="evidence" value="ECO:0007669"/>
    <property type="project" value="UniProtKB-EC"/>
</dbReference>
<feature type="binding site" evidence="5">
    <location>
        <position position="183"/>
    </location>
    <ligand>
        <name>FMN</name>
        <dbReference type="ChEBI" id="CHEBI:58210"/>
    </ligand>
</feature>
<keyword evidence="3 5" id="KW-0288">FMN</keyword>
<dbReference type="Gene3D" id="2.30.110.10">
    <property type="entry name" value="Electron Transport, Fmn-binding Protein, Chain A"/>
    <property type="match status" value="1"/>
</dbReference>
<dbReference type="GO" id="GO:0010181">
    <property type="term" value="F:FMN binding"/>
    <property type="evidence" value="ECO:0007669"/>
    <property type="project" value="InterPro"/>
</dbReference>
<dbReference type="EMBL" id="QOPD01000008">
    <property type="protein sequence ID" value="RCL37620.1"/>
    <property type="molecule type" value="Genomic_DNA"/>
</dbReference>
<evidence type="ECO:0000256" key="4">
    <source>
        <dbReference type="ARBA" id="ARBA00023002"/>
    </source>
</evidence>
<protein>
    <submittedName>
        <fullName evidence="8">Pyridoxamine 5'-phosphate oxidase</fullName>
        <ecNumber evidence="8">1.4.3.5</ecNumber>
    </submittedName>
</protein>
<dbReference type="PANTHER" id="PTHR10851">
    <property type="entry name" value="PYRIDOXINE-5-PHOSPHATE OXIDASE"/>
    <property type="match status" value="1"/>
</dbReference>
<keyword evidence="2" id="KW-0285">Flavoprotein</keyword>